<feature type="compositionally biased region" description="Basic and acidic residues" evidence="5">
    <location>
        <begin position="327"/>
        <end position="340"/>
    </location>
</feature>
<gene>
    <name evidence="7" type="ORF">CTEN210_10097</name>
</gene>
<dbReference type="EMBL" id="BLLK01000047">
    <property type="protein sequence ID" value="GFH53621.1"/>
    <property type="molecule type" value="Genomic_DNA"/>
</dbReference>
<feature type="compositionally biased region" description="Basic and acidic residues" evidence="5">
    <location>
        <begin position="383"/>
        <end position="400"/>
    </location>
</feature>
<comment type="subcellular location">
    <subcellularLocation>
        <location evidence="1">Membrane</location>
        <topology evidence="1">Multi-pass membrane protein</topology>
    </subcellularLocation>
</comment>
<accession>A0AAD3CWQ0</accession>
<feature type="transmembrane region" description="Helical" evidence="6">
    <location>
        <begin position="64"/>
        <end position="85"/>
    </location>
</feature>
<name>A0AAD3CWQ0_9STRA</name>
<feature type="transmembrane region" description="Helical" evidence="6">
    <location>
        <begin position="234"/>
        <end position="252"/>
    </location>
</feature>
<keyword evidence="2 6" id="KW-0812">Transmembrane</keyword>
<keyword evidence="4 6" id="KW-0472">Membrane</keyword>
<evidence type="ECO:0000256" key="5">
    <source>
        <dbReference type="SAM" id="MobiDB-lite"/>
    </source>
</evidence>
<evidence type="ECO:0000256" key="6">
    <source>
        <dbReference type="SAM" id="Phobius"/>
    </source>
</evidence>
<evidence type="ECO:0000256" key="1">
    <source>
        <dbReference type="ARBA" id="ARBA00004141"/>
    </source>
</evidence>
<evidence type="ECO:0000313" key="8">
    <source>
        <dbReference type="Proteomes" id="UP001054902"/>
    </source>
</evidence>
<dbReference type="PANTHER" id="PTHR23112:SF0">
    <property type="entry name" value="TRANSMEMBRANE PROTEIN 116"/>
    <property type="match status" value="1"/>
</dbReference>
<feature type="region of interest" description="Disordered" evidence="5">
    <location>
        <begin position="317"/>
        <end position="409"/>
    </location>
</feature>
<keyword evidence="8" id="KW-1185">Reference proteome</keyword>
<dbReference type="Proteomes" id="UP001054902">
    <property type="component" value="Unassembled WGS sequence"/>
</dbReference>
<feature type="transmembrane region" description="Helical" evidence="6">
    <location>
        <begin position="133"/>
        <end position="157"/>
    </location>
</feature>
<evidence type="ECO:0000256" key="3">
    <source>
        <dbReference type="ARBA" id="ARBA00022989"/>
    </source>
</evidence>
<evidence type="ECO:0000256" key="4">
    <source>
        <dbReference type="ARBA" id="ARBA00023136"/>
    </source>
</evidence>
<evidence type="ECO:0008006" key="9">
    <source>
        <dbReference type="Google" id="ProtNLM"/>
    </source>
</evidence>
<comment type="caution">
    <text evidence="7">The sequence shown here is derived from an EMBL/GenBank/DDBJ whole genome shotgun (WGS) entry which is preliminary data.</text>
</comment>
<proteinExistence type="predicted"/>
<dbReference type="GO" id="GO:0007189">
    <property type="term" value="P:adenylate cyclase-activating G protein-coupled receptor signaling pathway"/>
    <property type="evidence" value="ECO:0007669"/>
    <property type="project" value="TreeGrafter"/>
</dbReference>
<reference evidence="7 8" key="1">
    <citation type="journal article" date="2021" name="Sci. Rep.">
        <title>The genome of the diatom Chaetoceros tenuissimus carries an ancient integrated fragment of an extant virus.</title>
        <authorList>
            <person name="Hongo Y."/>
            <person name="Kimura K."/>
            <person name="Takaki Y."/>
            <person name="Yoshida Y."/>
            <person name="Baba S."/>
            <person name="Kobayashi G."/>
            <person name="Nagasaki K."/>
            <person name="Hano T."/>
            <person name="Tomaru Y."/>
        </authorList>
    </citation>
    <scope>NUCLEOTIDE SEQUENCE [LARGE SCALE GENOMIC DNA]</scope>
    <source>
        <strain evidence="7 8">NIES-3715</strain>
    </source>
</reference>
<feature type="transmembrane region" description="Helical" evidence="6">
    <location>
        <begin position="204"/>
        <end position="228"/>
    </location>
</feature>
<dbReference type="Gene3D" id="1.20.1070.10">
    <property type="entry name" value="Rhodopsin 7-helix transmembrane proteins"/>
    <property type="match status" value="1"/>
</dbReference>
<keyword evidence="3 6" id="KW-1133">Transmembrane helix</keyword>
<evidence type="ECO:0000313" key="7">
    <source>
        <dbReference type="EMBL" id="GFH53621.1"/>
    </source>
</evidence>
<dbReference type="GO" id="GO:0004930">
    <property type="term" value="F:G protein-coupled receptor activity"/>
    <property type="evidence" value="ECO:0007669"/>
    <property type="project" value="TreeGrafter"/>
</dbReference>
<protein>
    <recommendedName>
        <fullName evidence="9">G-protein coupled receptors family 2 profile 2 domain-containing protein</fullName>
    </recommendedName>
</protein>
<dbReference type="GO" id="GO:0005886">
    <property type="term" value="C:plasma membrane"/>
    <property type="evidence" value="ECO:0007669"/>
    <property type="project" value="TreeGrafter"/>
</dbReference>
<dbReference type="SUPFAM" id="SSF81321">
    <property type="entry name" value="Family A G protein-coupled receptor-like"/>
    <property type="match status" value="1"/>
</dbReference>
<dbReference type="AlphaFoldDB" id="A0AAD3CWQ0"/>
<feature type="compositionally biased region" description="Polar residues" evidence="5">
    <location>
        <begin position="341"/>
        <end position="350"/>
    </location>
</feature>
<evidence type="ECO:0000256" key="2">
    <source>
        <dbReference type="ARBA" id="ARBA00022692"/>
    </source>
</evidence>
<dbReference type="PANTHER" id="PTHR23112">
    <property type="entry name" value="G PROTEIN-COUPLED RECEPTOR 157-RELATED"/>
    <property type="match status" value="1"/>
</dbReference>
<feature type="transmembrane region" description="Helical" evidence="6">
    <location>
        <begin position="28"/>
        <end position="52"/>
    </location>
</feature>
<organism evidence="7 8">
    <name type="scientific">Chaetoceros tenuissimus</name>
    <dbReference type="NCBI Taxonomy" id="426638"/>
    <lineage>
        <taxon>Eukaryota</taxon>
        <taxon>Sar</taxon>
        <taxon>Stramenopiles</taxon>
        <taxon>Ochrophyta</taxon>
        <taxon>Bacillariophyta</taxon>
        <taxon>Coscinodiscophyceae</taxon>
        <taxon>Chaetocerotophycidae</taxon>
        <taxon>Chaetocerotales</taxon>
        <taxon>Chaetocerotaceae</taxon>
        <taxon>Chaetoceros</taxon>
    </lineage>
</organism>
<sequence>MPSNVSDVYDYGGASSFGSVATCSAQGFLLLLGLGMCVLTNMLLNIYYFFAIRYNVDDEKFRKFAEPLFLLCTPLAMVLPCLFLTHDMINPTPHEPFCFFGEYPYQCGSRTNIECIRGSRDDNYWVKGFYFDYSMIFLGILMAVLFLSMAMIVYTVCAEKVENESESEERDCHECGQDNIFQVQSPKSAVAQRLRYLKKCDSKIITWQALMYLIACIIVWGSSILSWFPFFQTTYLFFMPLQGFLNLLIFMYHKVYVLTRVNNDCLDWIEALRLIIVSPKDAFTERQVVGNIELIMVPVQNIAQLDLAVVNVAESSSYSSNPVSQDDNEKIKASSVKSEDLSVQNQTSRGDATDISGFSFMDGGMKAGVQQGPRQFPKQRSQRRTESDSNKLEIEPKDSDPCEESFMDDDISYGQSKASHFLSVGLSLGNSDTSTVKR</sequence>